<keyword evidence="1" id="KW-1133">Transmembrane helix</keyword>
<comment type="caution">
    <text evidence="2">The sequence shown here is derived from an EMBL/GenBank/DDBJ whole genome shotgun (WGS) entry which is preliminary data.</text>
</comment>
<organism evidence="2 3">
    <name type="scientific">Nocardioides kongjuensis</name>
    <dbReference type="NCBI Taxonomy" id="349522"/>
    <lineage>
        <taxon>Bacteria</taxon>
        <taxon>Bacillati</taxon>
        <taxon>Actinomycetota</taxon>
        <taxon>Actinomycetes</taxon>
        <taxon>Propionibacteriales</taxon>
        <taxon>Nocardioidaceae</taxon>
        <taxon>Nocardioides</taxon>
    </lineage>
</organism>
<accession>A0A852RP43</accession>
<keyword evidence="3" id="KW-1185">Reference proteome</keyword>
<dbReference type="Proteomes" id="UP000582231">
    <property type="component" value="Unassembled WGS sequence"/>
</dbReference>
<name>A0A852RP43_9ACTN</name>
<dbReference type="EMBL" id="JACCBF010000001">
    <property type="protein sequence ID" value="NYD30630.1"/>
    <property type="molecule type" value="Genomic_DNA"/>
</dbReference>
<feature type="transmembrane region" description="Helical" evidence="1">
    <location>
        <begin position="159"/>
        <end position="178"/>
    </location>
</feature>
<feature type="transmembrane region" description="Helical" evidence="1">
    <location>
        <begin position="79"/>
        <end position="97"/>
    </location>
</feature>
<evidence type="ECO:0008006" key="4">
    <source>
        <dbReference type="Google" id="ProtNLM"/>
    </source>
</evidence>
<dbReference type="AlphaFoldDB" id="A0A852RP43"/>
<proteinExistence type="predicted"/>
<sequence>MTGVLSPADAGRQVSMAADVDLVARAVVTSALVGSAVIHGTVAGEHFGEWVLAGFFFIVVQLAELTLALAAVYAWSRRAALLVVGTGLTTVALWSVSRTTGLPMGPDDFRAPEPVGVPDLACGVLELMSVAAACVALYAASPRGRAGSRSRPRPSRRGIAVACAAVWAALALTAWGGAPTVLGGGEDAHHGSGAVSNPR</sequence>
<evidence type="ECO:0000256" key="1">
    <source>
        <dbReference type="SAM" id="Phobius"/>
    </source>
</evidence>
<reference evidence="2 3" key="1">
    <citation type="submission" date="2020-07" db="EMBL/GenBank/DDBJ databases">
        <title>Sequencing the genomes of 1000 actinobacteria strains.</title>
        <authorList>
            <person name="Klenk H.-P."/>
        </authorList>
    </citation>
    <scope>NUCLEOTIDE SEQUENCE [LARGE SCALE GENOMIC DNA]</scope>
    <source>
        <strain evidence="2 3">DSM 19082</strain>
    </source>
</reference>
<keyword evidence="1" id="KW-0812">Transmembrane</keyword>
<dbReference type="RefSeq" id="WP_179726857.1">
    <property type="nucleotide sequence ID" value="NZ_BAABEF010000001.1"/>
</dbReference>
<feature type="transmembrane region" description="Helical" evidence="1">
    <location>
        <begin position="22"/>
        <end position="44"/>
    </location>
</feature>
<protein>
    <recommendedName>
        <fullName evidence="4">DoxX family membrane protein</fullName>
    </recommendedName>
</protein>
<feature type="transmembrane region" description="Helical" evidence="1">
    <location>
        <begin position="50"/>
        <end position="72"/>
    </location>
</feature>
<keyword evidence="1" id="KW-0472">Membrane</keyword>
<gene>
    <name evidence="2" type="ORF">BJ958_002176</name>
</gene>
<evidence type="ECO:0000313" key="2">
    <source>
        <dbReference type="EMBL" id="NYD30630.1"/>
    </source>
</evidence>
<evidence type="ECO:0000313" key="3">
    <source>
        <dbReference type="Proteomes" id="UP000582231"/>
    </source>
</evidence>
<feature type="transmembrane region" description="Helical" evidence="1">
    <location>
        <begin position="117"/>
        <end position="139"/>
    </location>
</feature>